<keyword evidence="7" id="KW-0653">Protein transport</keyword>
<keyword evidence="21" id="KW-1185">Reference proteome</keyword>
<feature type="transmembrane region" description="Helical" evidence="18">
    <location>
        <begin position="206"/>
        <end position="231"/>
    </location>
</feature>
<evidence type="ECO:0000256" key="16">
    <source>
        <dbReference type="RuleBase" id="RU003945"/>
    </source>
</evidence>
<evidence type="ECO:0000256" key="17">
    <source>
        <dbReference type="SAM" id="MobiDB-lite"/>
    </source>
</evidence>
<evidence type="ECO:0000256" key="5">
    <source>
        <dbReference type="ARBA" id="ARBA00022475"/>
    </source>
</evidence>
<dbReference type="InterPro" id="IPR001708">
    <property type="entry name" value="YidC/ALB3/OXA1/COX18"/>
</dbReference>
<evidence type="ECO:0000256" key="18">
    <source>
        <dbReference type="SAM" id="Phobius"/>
    </source>
</evidence>
<feature type="compositionally biased region" description="Basic residues" evidence="17">
    <location>
        <begin position="332"/>
        <end position="345"/>
    </location>
</feature>
<comment type="subunit">
    <text evidence="12">Interacts with the Sec translocase complex via SecD. Specifically interacts with transmembrane segments of nascent integral membrane proteins during membrane integration.</text>
</comment>
<dbReference type="InterPro" id="IPR047196">
    <property type="entry name" value="YidC_ALB_C"/>
</dbReference>
<protein>
    <recommendedName>
        <fullName evidence="3">Membrane protein insertase YidC</fullName>
    </recommendedName>
    <alternativeName>
        <fullName evidence="15">Foldase YidC</fullName>
    </alternativeName>
    <alternativeName>
        <fullName evidence="14">Membrane integrase YidC</fullName>
    </alternativeName>
    <alternativeName>
        <fullName evidence="13">Membrane protein YidC</fullName>
    </alternativeName>
</protein>
<evidence type="ECO:0000256" key="15">
    <source>
        <dbReference type="ARBA" id="ARBA00033342"/>
    </source>
</evidence>
<evidence type="ECO:0000256" key="1">
    <source>
        <dbReference type="ARBA" id="ARBA00004651"/>
    </source>
</evidence>
<dbReference type="CDD" id="cd20070">
    <property type="entry name" value="5TM_YidC_Alb3"/>
    <property type="match status" value="1"/>
</dbReference>
<evidence type="ECO:0000256" key="9">
    <source>
        <dbReference type="ARBA" id="ARBA00023136"/>
    </source>
</evidence>
<gene>
    <name evidence="20" type="primary">yidC</name>
    <name evidence="20" type="ORF">G9H71_21410</name>
</gene>
<keyword evidence="5" id="KW-1003">Cell membrane</keyword>
<evidence type="ECO:0000256" key="10">
    <source>
        <dbReference type="ARBA" id="ARBA00023186"/>
    </source>
</evidence>
<dbReference type="InterPro" id="IPR028055">
    <property type="entry name" value="YidC/Oxa/ALB_C"/>
</dbReference>
<accession>A0ABX0GZ97</accession>
<evidence type="ECO:0000256" key="3">
    <source>
        <dbReference type="ARBA" id="ARBA00015325"/>
    </source>
</evidence>
<dbReference type="Proteomes" id="UP000800981">
    <property type="component" value="Unassembled WGS sequence"/>
</dbReference>
<comment type="function">
    <text evidence="11">Required for the insertion and/or proper folding and/or complex formation of integral membrane proteins into the membrane. Involved in integration of membrane proteins that insert both dependently and independently of the Sec translocase complex, as well as at least some lipoproteins. Aids folding of multispanning membrane proteins.</text>
</comment>
<sequence>MGQILAPLEYVVSKILQAWHSVLTAMGLPEASGITWALSIVGLVIVMRILLIPLFVRQIKAQRGLQVLQPEIKKIQEKYKNDRERQSKELMELYKRTGTNPFASCLPILLQAPIFFSLFRVLNGVAHEKAPPGFPADLVEPAFNASLFGARISDTFLNTDSGAARILTIILIVLMSATTFTTQRQVMTKNMPPSSMDSPFAQQQKILLYVFPLVFAVSGVNFPIGVLIYWLTTNIWSMGQQLYVIQRNPTPGSPAAVALEKRRAEHGGHGGLLGRLFGRLFGRGKAADGGKGEDGGGPSLTKGPGGGGAPGSPAPAGGAAGGGTARTGQRQQPKRQQPKRQPRKR</sequence>
<evidence type="ECO:0000256" key="7">
    <source>
        <dbReference type="ARBA" id="ARBA00022927"/>
    </source>
</evidence>
<dbReference type="EMBL" id="JAANNP010000139">
    <property type="protein sequence ID" value="NHC16347.1"/>
    <property type="molecule type" value="Genomic_DNA"/>
</dbReference>
<feature type="compositionally biased region" description="Gly residues" evidence="17">
    <location>
        <begin position="295"/>
        <end position="310"/>
    </location>
</feature>
<evidence type="ECO:0000256" key="6">
    <source>
        <dbReference type="ARBA" id="ARBA00022692"/>
    </source>
</evidence>
<dbReference type="Pfam" id="PF02096">
    <property type="entry name" value="60KD_IMP"/>
    <property type="match status" value="1"/>
</dbReference>
<evidence type="ECO:0000313" key="20">
    <source>
        <dbReference type="EMBL" id="NHC16347.1"/>
    </source>
</evidence>
<dbReference type="PANTHER" id="PTHR12428:SF65">
    <property type="entry name" value="CYTOCHROME C OXIDASE ASSEMBLY PROTEIN COX18, MITOCHONDRIAL"/>
    <property type="match status" value="1"/>
</dbReference>
<name>A0ABX0GZ97_9ACTN</name>
<evidence type="ECO:0000256" key="2">
    <source>
        <dbReference type="ARBA" id="ARBA00010527"/>
    </source>
</evidence>
<dbReference type="NCBIfam" id="TIGR03592">
    <property type="entry name" value="yidC_oxa1_cterm"/>
    <property type="match status" value="1"/>
</dbReference>
<evidence type="ECO:0000256" key="14">
    <source>
        <dbReference type="ARBA" id="ARBA00033245"/>
    </source>
</evidence>
<keyword evidence="4" id="KW-0813">Transport</keyword>
<reference evidence="20 21" key="1">
    <citation type="submission" date="2020-03" db="EMBL/GenBank/DDBJ databases">
        <title>Two novel Motilibacter sp.</title>
        <authorList>
            <person name="Liu S."/>
        </authorList>
    </citation>
    <scope>NUCLEOTIDE SEQUENCE [LARGE SCALE GENOMIC DNA]</scope>
    <source>
        <strain evidence="20 21">E257</strain>
    </source>
</reference>
<dbReference type="NCBIfam" id="NF002350">
    <property type="entry name" value="PRK01315.1"/>
    <property type="match status" value="1"/>
</dbReference>
<comment type="similarity">
    <text evidence="2">Belongs to the OXA1/ALB3/YidC family. Type 1 subfamily.</text>
</comment>
<keyword evidence="9 18" id="KW-0472">Membrane</keyword>
<evidence type="ECO:0000256" key="13">
    <source>
        <dbReference type="ARBA" id="ARBA00031538"/>
    </source>
</evidence>
<feature type="transmembrane region" description="Helical" evidence="18">
    <location>
        <begin position="163"/>
        <end position="181"/>
    </location>
</feature>
<evidence type="ECO:0000313" key="21">
    <source>
        <dbReference type="Proteomes" id="UP000800981"/>
    </source>
</evidence>
<keyword evidence="6 16" id="KW-0812">Transmembrane</keyword>
<evidence type="ECO:0000256" key="4">
    <source>
        <dbReference type="ARBA" id="ARBA00022448"/>
    </source>
</evidence>
<feature type="transmembrane region" description="Helical" evidence="18">
    <location>
        <begin position="34"/>
        <end position="56"/>
    </location>
</feature>
<comment type="caution">
    <text evidence="20">The sequence shown here is derived from an EMBL/GenBank/DDBJ whole genome shotgun (WGS) entry which is preliminary data.</text>
</comment>
<evidence type="ECO:0000256" key="11">
    <source>
        <dbReference type="ARBA" id="ARBA00025034"/>
    </source>
</evidence>
<comment type="subcellular location">
    <subcellularLocation>
        <location evidence="1">Cell membrane</location>
        <topology evidence="1">Multi-pass membrane protein</topology>
    </subcellularLocation>
    <subcellularLocation>
        <location evidence="16">Membrane</location>
        <topology evidence="16">Multi-pass membrane protein</topology>
    </subcellularLocation>
</comment>
<feature type="domain" description="Membrane insertase YidC/Oxa/ALB C-terminal" evidence="19">
    <location>
        <begin position="36"/>
        <end position="245"/>
    </location>
</feature>
<dbReference type="PANTHER" id="PTHR12428">
    <property type="entry name" value="OXA1"/>
    <property type="match status" value="1"/>
</dbReference>
<feature type="region of interest" description="Disordered" evidence="17">
    <location>
        <begin position="287"/>
        <end position="345"/>
    </location>
</feature>
<organism evidence="20 21">
    <name type="scientific">Motilibacter deserti</name>
    <dbReference type="NCBI Taxonomy" id="2714956"/>
    <lineage>
        <taxon>Bacteria</taxon>
        <taxon>Bacillati</taxon>
        <taxon>Actinomycetota</taxon>
        <taxon>Actinomycetes</taxon>
        <taxon>Motilibacterales</taxon>
        <taxon>Motilibacteraceae</taxon>
        <taxon>Motilibacter</taxon>
    </lineage>
</organism>
<evidence type="ECO:0000256" key="8">
    <source>
        <dbReference type="ARBA" id="ARBA00022989"/>
    </source>
</evidence>
<proteinExistence type="inferred from homology"/>
<evidence type="ECO:0000259" key="19">
    <source>
        <dbReference type="Pfam" id="PF02096"/>
    </source>
</evidence>
<keyword evidence="8 18" id="KW-1133">Transmembrane helix</keyword>
<evidence type="ECO:0000256" key="12">
    <source>
        <dbReference type="ARBA" id="ARBA00026028"/>
    </source>
</evidence>
<keyword evidence="10" id="KW-0143">Chaperone</keyword>
<dbReference type="RefSeq" id="WP_166284794.1">
    <property type="nucleotide sequence ID" value="NZ_JAANNP010000139.1"/>
</dbReference>